<protein>
    <recommendedName>
        <fullName evidence="5">DUF5329 domain-containing protein</fullName>
    </recommendedName>
</protein>
<gene>
    <name evidence="3" type="ORF">EDC50_0635</name>
</gene>
<evidence type="ECO:0000313" key="4">
    <source>
        <dbReference type="Proteomes" id="UP000269708"/>
    </source>
</evidence>
<keyword evidence="2" id="KW-0732">Signal</keyword>
<comment type="caution">
    <text evidence="3">The sequence shown here is derived from an EMBL/GenBank/DDBJ whole genome shotgun (WGS) entry which is preliminary data.</text>
</comment>
<dbReference type="RefSeq" id="WP_123769002.1">
    <property type="nucleotide sequence ID" value="NZ_RKQN01000001.1"/>
</dbReference>
<proteinExistence type="predicted"/>
<accession>A0A3N4VJ48</accession>
<sequence length="125" mass="13746">MRKPGRILLLLAACAAGPACAQSSTPAPAAREIEALIAALGRSNCEFQRNGRWHGAAEAQAHLRRKYEWLRRRDLAGSAEQFIERAGSRSSTTGQPYRVRCPGQPETGSAQWLRARLAESRHPAR</sequence>
<feature type="region of interest" description="Disordered" evidence="1">
    <location>
        <begin position="84"/>
        <end position="125"/>
    </location>
</feature>
<dbReference type="EMBL" id="RKQN01000001">
    <property type="protein sequence ID" value="RPE81445.1"/>
    <property type="molecule type" value="Genomic_DNA"/>
</dbReference>
<feature type="chain" id="PRO_5018046431" description="DUF5329 domain-containing protein" evidence="2">
    <location>
        <begin position="22"/>
        <end position="125"/>
    </location>
</feature>
<dbReference type="OrthoDB" id="344871at2"/>
<name>A0A3N4VJ48_9GAMM</name>
<evidence type="ECO:0000313" key="3">
    <source>
        <dbReference type="EMBL" id="RPE81445.1"/>
    </source>
</evidence>
<evidence type="ECO:0000256" key="1">
    <source>
        <dbReference type="SAM" id="MobiDB-lite"/>
    </source>
</evidence>
<keyword evidence="4" id="KW-1185">Reference proteome</keyword>
<dbReference type="InterPro" id="IPR035242">
    <property type="entry name" value="DUF5329"/>
</dbReference>
<evidence type="ECO:0008006" key="5">
    <source>
        <dbReference type="Google" id="ProtNLM"/>
    </source>
</evidence>
<dbReference type="Proteomes" id="UP000269708">
    <property type="component" value="Unassembled WGS sequence"/>
</dbReference>
<evidence type="ECO:0000256" key="2">
    <source>
        <dbReference type="SAM" id="SignalP"/>
    </source>
</evidence>
<dbReference type="AlphaFoldDB" id="A0A3N4VJ48"/>
<reference evidence="3 4" key="1">
    <citation type="submission" date="2018-11" db="EMBL/GenBank/DDBJ databases">
        <title>Genomic Encyclopedia of Type Strains, Phase IV (KMG-IV): sequencing the most valuable type-strain genomes for metagenomic binning, comparative biology and taxonomic classification.</title>
        <authorList>
            <person name="Goeker M."/>
        </authorList>
    </citation>
    <scope>NUCLEOTIDE SEQUENCE [LARGE SCALE GENOMIC DNA]</scope>
    <source>
        <strain evidence="3 4">DSM 25623</strain>
    </source>
</reference>
<feature type="compositionally biased region" description="Basic and acidic residues" evidence="1">
    <location>
        <begin position="116"/>
        <end position="125"/>
    </location>
</feature>
<feature type="signal peptide" evidence="2">
    <location>
        <begin position="1"/>
        <end position="21"/>
    </location>
</feature>
<organism evidence="3 4">
    <name type="scientific">Vulcaniibacterium tengchongense</name>
    <dbReference type="NCBI Taxonomy" id="1273429"/>
    <lineage>
        <taxon>Bacteria</taxon>
        <taxon>Pseudomonadati</taxon>
        <taxon>Pseudomonadota</taxon>
        <taxon>Gammaproteobacteria</taxon>
        <taxon>Lysobacterales</taxon>
        <taxon>Lysobacteraceae</taxon>
        <taxon>Vulcaniibacterium</taxon>
    </lineage>
</organism>
<dbReference type="Pfam" id="PF17263">
    <property type="entry name" value="DUF5329"/>
    <property type="match status" value="1"/>
</dbReference>